<evidence type="ECO:0000313" key="2">
    <source>
        <dbReference type="Proteomes" id="UP000663836"/>
    </source>
</evidence>
<protein>
    <submittedName>
        <fullName evidence="1">Uncharacterized protein</fullName>
    </submittedName>
</protein>
<gene>
    <name evidence="1" type="ORF">JBS370_LOCUS32248</name>
</gene>
<reference evidence="1" key="1">
    <citation type="submission" date="2021-02" db="EMBL/GenBank/DDBJ databases">
        <authorList>
            <person name="Nowell W R."/>
        </authorList>
    </citation>
    <scope>NUCLEOTIDE SEQUENCE</scope>
</reference>
<organism evidence="1 2">
    <name type="scientific">Rotaria sordida</name>
    <dbReference type="NCBI Taxonomy" id="392033"/>
    <lineage>
        <taxon>Eukaryota</taxon>
        <taxon>Metazoa</taxon>
        <taxon>Spiralia</taxon>
        <taxon>Gnathifera</taxon>
        <taxon>Rotifera</taxon>
        <taxon>Eurotatoria</taxon>
        <taxon>Bdelloidea</taxon>
        <taxon>Philodinida</taxon>
        <taxon>Philodinidae</taxon>
        <taxon>Rotaria</taxon>
    </lineage>
</organism>
<dbReference type="Proteomes" id="UP000663836">
    <property type="component" value="Unassembled WGS sequence"/>
</dbReference>
<accession>A0A819VMI6</accession>
<proteinExistence type="predicted"/>
<comment type="caution">
    <text evidence="1">The sequence shown here is derived from an EMBL/GenBank/DDBJ whole genome shotgun (WGS) entry which is preliminary data.</text>
</comment>
<evidence type="ECO:0000313" key="1">
    <source>
        <dbReference type="EMBL" id="CAF4112203.1"/>
    </source>
</evidence>
<dbReference type="EMBL" id="CAJOBD010008422">
    <property type="protein sequence ID" value="CAF4112203.1"/>
    <property type="molecule type" value="Genomic_DNA"/>
</dbReference>
<sequence>MSIPSSFHNDNDTVVYHLGEDMGVCVDVGA</sequence>
<feature type="non-terminal residue" evidence="1">
    <location>
        <position position="30"/>
    </location>
</feature>
<name>A0A819VMI6_9BILA</name>
<dbReference type="AlphaFoldDB" id="A0A819VMI6"/>